<comment type="caution">
    <text evidence="3">The sequence shown here is derived from an EMBL/GenBank/DDBJ whole genome shotgun (WGS) entry which is preliminary data.</text>
</comment>
<dbReference type="EMBL" id="VOIH02000003">
    <property type="protein sequence ID" value="KAF3451975.1"/>
    <property type="molecule type" value="Genomic_DNA"/>
</dbReference>
<feature type="region of interest" description="Disordered" evidence="1">
    <location>
        <begin position="83"/>
        <end position="113"/>
    </location>
</feature>
<evidence type="ECO:0000313" key="3">
    <source>
        <dbReference type="EMBL" id="KAF3451975.1"/>
    </source>
</evidence>
<keyword evidence="2" id="KW-0472">Membrane</keyword>
<reference evidence="3" key="1">
    <citation type="submission" date="2020-03" db="EMBL/GenBank/DDBJ databases">
        <title>A high-quality chromosome-level genome assembly of a woody plant with both climbing and erect habits, Rhamnella rubrinervis.</title>
        <authorList>
            <person name="Lu Z."/>
            <person name="Yang Y."/>
            <person name="Zhu X."/>
            <person name="Sun Y."/>
        </authorList>
    </citation>
    <scope>NUCLEOTIDE SEQUENCE</scope>
    <source>
        <strain evidence="3">BYM</strain>
        <tissue evidence="3">Leaf</tissue>
    </source>
</reference>
<evidence type="ECO:0000256" key="2">
    <source>
        <dbReference type="SAM" id="Phobius"/>
    </source>
</evidence>
<feature type="transmembrane region" description="Helical" evidence="2">
    <location>
        <begin position="122"/>
        <end position="139"/>
    </location>
</feature>
<name>A0A8K0HGI5_9ROSA</name>
<evidence type="ECO:0000313" key="4">
    <source>
        <dbReference type="Proteomes" id="UP000796880"/>
    </source>
</evidence>
<dbReference type="Proteomes" id="UP000796880">
    <property type="component" value="Unassembled WGS sequence"/>
</dbReference>
<sequence length="143" mass="15579">MDILEREICSVPLLGEKCPRCGQGFELWNNKLVSRVPCCDSHYHGECLEMIAGGEREDAICRCCHLPCPYGSRFDFYAALTSPPSSPLLSPNASDVDGNSSGSDPTPPGDGIENEPVGGQRLFYFFVLVVTGLALSRLLRKLV</sequence>
<accession>A0A8K0HGI5</accession>
<evidence type="ECO:0000256" key="1">
    <source>
        <dbReference type="SAM" id="MobiDB-lite"/>
    </source>
</evidence>
<keyword evidence="2" id="KW-0812">Transmembrane</keyword>
<dbReference type="AlphaFoldDB" id="A0A8K0HGI5"/>
<gene>
    <name evidence="3" type="ORF">FNV43_RR08071</name>
</gene>
<keyword evidence="2" id="KW-1133">Transmembrane helix</keyword>
<keyword evidence="4" id="KW-1185">Reference proteome</keyword>
<proteinExistence type="predicted"/>
<organism evidence="3 4">
    <name type="scientific">Rhamnella rubrinervis</name>
    <dbReference type="NCBI Taxonomy" id="2594499"/>
    <lineage>
        <taxon>Eukaryota</taxon>
        <taxon>Viridiplantae</taxon>
        <taxon>Streptophyta</taxon>
        <taxon>Embryophyta</taxon>
        <taxon>Tracheophyta</taxon>
        <taxon>Spermatophyta</taxon>
        <taxon>Magnoliopsida</taxon>
        <taxon>eudicotyledons</taxon>
        <taxon>Gunneridae</taxon>
        <taxon>Pentapetalae</taxon>
        <taxon>rosids</taxon>
        <taxon>fabids</taxon>
        <taxon>Rosales</taxon>
        <taxon>Rhamnaceae</taxon>
        <taxon>rhamnoid group</taxon>
        <taxon>Rhamneae</taxon>
        <taxon>Rhamnella</taxon>
    </lineage>
</organism>
<protein>
    <submittedName>
        <fullName evidence="3">Uncharacterized protein</fullName>
    </submittedName>
</protein>